<protein>
    <submittedName>
        <fullName evidence="1">Uncharacterized protein</fullName>
    </submittedName>
</protein>
<reference evidence="1" key="1">
    <citation type="journal article" date="2014" name="Int. J. Syst. Evol. Microbiol.">
        <title>Complete genome sequence of Corynebacterium casei LMG S-19264T (=DSM 44701T), isolated from a smear-ripened cheese.</title>
        <authorList>
            <consortium name="US DOE Joint Genome Institute (JGI-PGF)"/>
            <person name="Walter F."/>
            <person name="Albersmeier A."/>
            <person name="Kalinowski J."/>
            <person name="Ruckert C."/>
        </authorList>
    </citation>
    <scope>NUCLEOTIDE SEQUENCE</scope>
    <source>
        <strain evidence="1">JCM 4125</strain>
    </source>
</reference>
<dbReference type="SUPFAM" id="SSF51126">
    <property type="entry name" value="Pectin lyase-like"/>
    <property type="match status" value="1"/>
</dbReference>
<dbReference type="EMBL" id="BMSA01000002">
    <property type="protein sequence ID" value="GGT37901.1"/>
    <property type="molecule type" value="Genomic_DNA"/>
</dbReference>
<proteinExistence type="predicted"/>
<dbReference type="AlphaFoldDB" id="A0A918LRD0"/>
<accession>A0A918LRD0</accession>
<comment type="caution">
    <text evidence="1">The sequence shown here is derived from an EMBL/GenBank/DDBJ whole genome shotgun (WGS) entry which is preliminary data.</text>
</comment>
<dbReference type="Proteomes" id="UP000646776">
    <property type="component" value="Unassembled WGS sequence"/>
</dbReference>
<sequence length="275" mass="26924">MNCNANPGALQPAITAASPGDTLLVRGTCTGPFTIDKDLTLRGVGRTVLDGNQAGSTVTVGSGAQVLLDSLTLTHGSAAASGGGVNNEGTLTVSRSTVRDNTAPSGAGGGIHNLGTLTVLGSVVRDNYSLGAGGGINNNGFLTVRGSTVFGNSGDNGGGVFNYLAGQTVALINSAVHHNTARVSDGGGILNYQGEMTVSGSTVYSNTSTIGGGIWNGGTLTVTRSTVLRNTATGGPGSGGGIYKADGTVALARSVVLNNTPDNCAPPGSVLGCTG</sequence>
<name>A0A918LRD0_9ACTN</name>
<evidence type="ECO:0000313" key="2">
    <source>
        <dbReference type="Proteomes" id="UP000646776"/>
    </source>
</evidence>
<dbReference type="InterPro" id="IPR011050">
    <property type="entry name" value="Pectin_lyase_fold/virulence"/>
</dbReference>
<reference evidence="1" key="2">
    <citation type="submission" date="2020-09" db="EMBL/GenBank/DDBJ databases">
        <authorList>
            <person name="Sun Q."/>
            <person name="Ohkuma M."/>
        </authorList>
    </citation>
    <scope>NUCLEOTIDE SEQUENCE</scope>
    <source>
        <strain evidence="1">JCM 4125</strain>
    </source>
</reference>
<organism evidence="1 2">
    <name type="scientific">Streptomyces phaeofaciens</name>
    <dbReference type="NCBI Taxonomy" id="68254"/>
    <lineage>
        <taxon>Bacteria</taxon>
        <taxon>Bacillati</taxon>
        <taxon>Actinomycetota</taxon>
        <taxon>Actinomycetes</taxon>
        <taxon>Kitasatosporales</taxon>
        <taxon>Streptomycetaceae</taxon>
        <taxon>Streptomyces</taxon>
    </lineage>
</organism>
<keyword evidence="2" id="KW-1185">Reference proteome</keyword>
<gene>
    <name evidence="1" type="ORF">GCM10010226_12900</name>
</gene>
<evidence type="ECO:0000313" key="1">
    <source>
        <dbReference type="EMBL" id="GGT37901.1"/>
    </source>
</evidence>